<dbReference type="KEGG" id="hdh:G5B40_07375"/>
<keyword evidence="3 6" id="KW-0489">Methyltransferase</keyword>
<dbReference type="InterPro" id="IPR008189">
    <property type="entry name" value="rRNA_ssu_MeTfrase_I"/>
</dbReference>
<sequence length="312" mass="32308">MARTKQSKRGPAGETSGSGAPPAVIYSRDRLPAGLYLAATPIGAAGDVTLRALDALTRADAIAAEDTRRALKLMSIHGVPRAGRPLIAYHDHNGEAVRPGILARIEAGESVVCVTDAGTPLIADPGWKLAEAAIGRGLKVVALPGASAVLAALSVAGLPTDRFMFAGFTAPKQAARRADLAALKAVPATLVFYESPRRLGALLADMTHVFGGERRAAVCRELTKLHEEVRRGTLAALAENYDGSAPKGEIVVCVGPPEECAPGADETDAALRAALREMGVRDAATTVAGALGLPRRAVYARALALTTETDET</sequence>
<dbReference type="FunFam" id="3.30.950.10:FF:000002">
    <property type="entry name" value="Ribosomal RNA small subunit methyltransferase I"/>
    <property type="match status" value="1"/>
</dbReference>
<evidence type="ECO:0000256" key="2">
    <source>
        <dbReference type="ARBA" id="ARBA00022552"/>
    </source>
</evidence>
<dbReference type="NCBIfam" id="TIGR00096">
    <property type="entry name" value="16S rRNA (cytidine(1402)-2'-O)-methyltransferase"/>
    <property type="match status" value="1"/>
</dbReference>
<dbReference type="InterPro" id="IPR035996">
    <property type="entry name" value="4pyrrol_Methylase_sf"/>
</dbReference>
<keyword evidence="11" id="KW-1185">Reference proteome</keyword>
<comment type="catalytic activity">
    <reaction evidence="6">
        <text>cytidine(1402) in 16S rRNA + S-adenosyl-L-methionine = 2'-O-methylcytidine(1402) in 16S rRNA + S-adenosyl-L-homocysteine + H(+)</text>
        <dbReference type="Rhea" id="RHEA:42924"/>
        <dbReference type="Rhea" id="RHEA-COMP:10285"/>
        <dbReference type="Rhea" id="RHEA-COMP:10286"/>
        <dbReference type="ChEBI" id="CHEBI:15378"/>
        <dbReference type="ChEBI" id="CHEBI:57856"/>
        <dbReference type="ChEBI" id="CHEBI:59789"/>
        <dbReference type="ChEBI" id="CHEBI:74495"/>
        <dbReference type="ChEBI" id="CHEBI:82748"/>
        <dbReference type="EC" id="2.1.1.198"/>
    </reaction>
</comment>
<evidence type="ECO:0000256" key="5">
    <source>
        <dbReference type="ARBA" id="ARBA00022691"/>
    </source>
</evidence>
<dbReference type="AlphaFoldDB" id="A0A7L5BVZ2"/>
<dbReference type="EMBL" id="CP049056">
    <property type="protein sequence ID" value="QIE55293.1"/>
    <property type="molecule type" value="Genomic_DNA"/>
</dbReference>
<feature type="domain" description="RsmI HTH" evidence="9">
    <location>
        <begin position="262"/>
        <end position="305"/>
    </location>
</feature>
<evidence type="ECO:0000256" key="4">
    <source>
        <dbReference type="ARBA" id="ARBA00022679"/>
    </source>
</evidence>
<dbReference type="CDD" id="cd11648">
    <property type="entry name" value="RsmI"/>
    <property type="match status" value="1"/>
</dbReference>
<dbReference type="PANTHER" id="PTHR46111:SF1">
    <property type="entry name" value="RIBOSOMAL RNA SMALL SUBUNIT METHYLTRANSFERASE I"/>
    <property type="match status" value="1"/>
</dbReference>
<dbReference type="Gene3D" id="3.30.950.10">
    <property type="entry name" value="Methyltransferase, Cobalt-precorrin-4 Transmethylase, Domain 2"/>
    <property type="match status" value="1"/>
</dbReference>
<dbReference type="PANTHER" id="PTHR46111">
    <property type="entry name" value="RIBOSOMAL RNA SMALL SUBUNIT METHYLTRANSFERASE I"/>
    <property type="match status" value="1"/>
</dbReference>
<keyword evidence="2 6" id="KW-0698">rRNA processing</keyword>
<keyword evidence="4 6" id="KW-0808">Transferase</keyword>
<dbReference type="InterPro" id="IPR053910">
    <property type="entry name" value="RsmI_HTH"/>
</dbReference>
<evidence type="ECO:0000256" key="6">
    <source>
        <dbReference type="HAMAP-Rule" id="MF_01877"/>
    </source>
</evidence>
<comment type="function">
    <text evidence="6">Catalyzes the 2'-O-methylation of the ribose of cytidine 1402 (C1402) in 16S rRNA.</text>
</comment>
<accession>A0A7L5BVZ2</accession>
<protein>
    <recommendedName>
        <fullName evidence="6">Ribosomal RNA small subunit methyltransferase I</fullName>
        <ecNumber evidence="6">2.1.1.198</ecNumber>
    </recommendedName>
    <alternativeName>
        <fullName evidence="6">16S rRNA 2'-O-ribose C1402 methyltransferase</fullName>
    </alternativeName>
    <alternativeName>
        <fullName evidence="6">rRNA (cytidine-2'-O-)-methyltransferase RsmI</fullName>
    </alternativeName>
</protein>
<evidence type="ECO:0000259" key="9">
    <source>
        <dbReference type="Pfam" id="PF23016"/>
    </source>
</evidence>
<evidence type="ECO:0000256" key="7">
    <source>
        <dbReference type="SAM" id="MobiDB-lite"/>
    </source>
</evidence>
<reference evidence="10 11" key="1">
    <citation type="submission" date="2020-02" db="EMBL/GenBank/DDBJ databases">
        <title>complete genome sequence of Rhodobacteraceae bacterium.</title>
        <authorList>
            <person name="Park J."/>
            <person name="Kim Y.-S."/>
            <person name="Kim K.-H."/>
        </authorList>
    </citation>
    <scope>NUCLEOTIDE SEQUENCE [LARGE SCALE GENOMIC DNA]</scope>
    <source>
        <strain evidence="10 11">RR4-56</strain>
    </source>
</reference>
<keyword evidence="5 6" id="KW-0949">S-adenosyl-L-methionine</keyword>
<dbReference type="SUPFAM" id="SSF53790">
    <property type="entry name" value="Tetrapyrrole methylase"/>
    <property type="match status" value="1"/>
</dbReference>
<dbReference type="HAMAP" id="MF_01877">
    <property type="entry name" value="16SrRNA_methyltr_I"/>
    <property type="match status" value="1"/>
</dbReference>
<evidence type="ECO:0000313" key="10">
    <source>
        <dbReference type="EMBL" id="QIE55293.1"/>
    </source>
</evidence>
<organism evidence="10 11">
    <name type="scientific">Pikeienuella piscinae</name>
    <dbReference type="NCBI Taxonomy" id="2748098"/>
    <lineage>
        <taxon>Bacteria</taxon>
        <taxon>Pseudomonadati</taxon>
        <taxon>Pseudomonadota</taxon>
        <taxon>Alphaproteobacteria</taxon>
        <taxon>Rhodobacterales</taxon>
        <taxon>Paracoccaceae</taxon>
        <taxon>Pikeienuella</taxon>
    </lineage>
</organism>
<dbReference type="InterPro" id="IPR000878">
    <property type="entry name" value="4pyrrol_Mease"/>
</dbReference>
<dbReference type="Proteomes" id="UP000503336">
    <property type="component" value="Chromosome"/>
</dbReference>
<dbReference type="InterPro" id="IPR014776">
    <property type="entry name" value="4pyrrole_Mease_sub2"/>
</dbReference>
<evidence type="ECO:0000256" key="1">
    <source>
        <dbReference type="ARBA" id="ARBA00022490"/>
    </source>
</evidence>
<name>A0A7L5BVZ2_9RHOB</name>
<evidence type="ECO:0000313" key="11">
    <source>
        <dbReference type="Proteomes" id="UP000503336"/>
    </source>
</evidence>
<dbReference type="InterPro" id="IPR014777">
    <property type="entry name" value="4pyrrole_Mease_sub1"/>
</dbReference>
<evidence type="ECO:0000259" key="8">
    <source>
        <dbReference type="Pfam" id="PF00590"/>
    </source>
</evidence>
<comment type="subcellular location">
    <subcellularLocation>
        <location evidence="6">Cytoplasm</location>
    </subcellularLocation>
</comment>
<dbReference type="Pfam" id="PF23016">
    <property type="entry name" value="RsmI_C"/>
    <property type="match status" value="1"/>
</dbReference>
<dbReference type="RefSeq" id="WP_165096978.1">
    <property type="nucleotide sequence ID" value="NZ_CP049056.1"/>
</dbReference>
<feature type="domain" description="Tetrapyrrole methylase" evidence="8">
    <location>
        <begin position="35"/>
        <end position="237"/>
    </location>
</feature>
<dbReference type="EC" id="2.1.1.198" evidence="6"/>
<evidence type="ECO:0000256" key="3">
    <source>
        <dbReference type="ARBA" id="ARBA00022603"/>
    </source>
</evidence>
<dbReference type="GO" id="GO:0005737">
    <property type="term" value="C:cytoplasm"/>
    <property type="evidence" value="ECO:0007669"/>
    <property type="project" value="UniProtKB-SubCell"/>
</dbReference>
<feature type="region of interest" description="Disordered" evidence="7">
    <location>
        <begin position="1"/>
        <end position="24"/>
    </location>
</feature>
<dbReference type="Gene3D" id="3.40.1010.10">
    <property type="entry name" value="Cobalt-precorrin-4 Transmethylase, Domain 1"/>
    <property type="match status" value="1"/>
</dbReference>
<keyword evidence="1 6" id="KW-0963">Cytoplasm</keyword>
<dbReference type="GO" id="GO:0070677">
    <property type="term" value="F:rRNA (cytosine-2'-O-)-methyltransferase activity"/>
    <property type="evidence" value="ECO:0007669"/>
    <property type="project" value="UniProtKB-UniRule"/>
</dbReference>
<dbReference type="Pfam" id="PF00590">
    <property type="entry name" value="TP_methylase"/>
    <property type="match status" value="1"/>
</dbReference>
<dbReference type="PIRSF" id="PIRSF005917">
    <property type="entry name" value="MTase_YraL"/>
    <property type="match status" value="1"/>
</dbReference>
<gene>
    <name evidence="6 10" type="primary">rsmI</name>
    <name evidence="10" type="ORF">G5B40_07375</name>
</gene>
<proteinExistence type="inferred from homology"/>
<comment type="similarity">
    <text evidence="6">Belongs to the methyltransferase superfamily. RsmI family.</text>
</comment>